<dbReference type="PROSITE" id="PS51363">
    <property type="entry name" value="W2"/>
    <property type="match status" value="1"/>
</dbReference>
<dbReference type="PANTHER" id="PTHR14208">
    <property type="entry name" value="BASIC LEUCINE ZIPPER AND W2 DOMAIN-CONTAINING PROTEIN"/>
    <property type="match status" value="1"/>
</dbReference>
<keyword evidence="4" id="KW-1185">Reference proteome</keyword>
<evidence type="ECO:0000259" key="2">
    <source>
        <dbReference type="PROSITE" id="PS51363"/>
    </source>
</evidence>
<dbReference type="Pfam" id="PF25504">
    <property type="entry name" value="HEAT_5MP1_2"/>
    <property type="match status" value="1"/>
</dbReference>
<organism evidence="3 4">
    <name type="scientific">Physocladia obscura</name>
    <dbReference type="NCBI Taxonomy" id="109957"/>
    <lineage>
        <taxon>Eukaryota</taxon>
        <taxon>Fungi</taxon>
        <taxon>Fungi incertae sedis</taxon>
        <taxon>Chytridiomycota</taxon>
        <taxon>Chytridiomycota incertae sedis</taxon>
        <taxon>Chytridiomycetes</taxon>
        <taxon>Chytridiales</taxon>
        <taxon>Chytriomycetaceae</taxon>
        <taxon>Physocladia</taxon>
    </lineage>
</organism>
<dbReference type="Proteomes" id="UP001211907">
    <property type="component" value="Unassembled WGS sequence"/>
</dbReference>
<dbReference type="InterPro" id="IPR016024">
    <property type="entry name" value="ARM-type_fold"/>
</dbReference>
<feature type="region of interest" description="Disordered" evidence="1">
    <location>
        <begin position="1"/>
        <end position="73"/>
    </location>
</feature>
<dbReference type="Pfam" id="PF02020">
    <property type="entry name" value="W2"/>
    <property type="match status" value="1"/>
</dbReference>
<reference evidence="3" key="1">
    <citation type="submission" date="2020-05" db="EMBL/GenBank/DDBJ databases">
        <title>Phylogenomic resolution of chytrid fungi.</title>
        <authorList>
            <person name="Stajich J.E."/>
            <person name="Amses K."/>
            <person name="Simmons R."/>
            <person name="Seto K."/>
            <person name="Myers J."/>
            <person name="Bonds A."/>
            <person name="Quandt C.A."/>
            <person name="Barry K."/>
            <person name="Liu P."/>
            <person name="Grigoriev I."/>
            <person name="Longcore J.E."/>
            <person name="James T.Y."/>
        </authorList>
    </citation>
    <scope>NUCLEOTIDE SEQUENCE</scope>
    <source>
        <strain evidence="3">JEL0513</strain>
    </source>
</reference>
<dbReference type="AlphaFoldDB" id="A0AAD5SZS0"/>
<dbReference type="InterPro" id="IPR057397">
    <property type="entry name" value="HEAT_5MP1_2"/>
</dbReference>
<dbReference type="InterPro" id="IPR051245">
    <property type="entry name" value="eIF5-mimic_regulator"/>
</dbReference>
<dbReference type="GO" id="GO:0005737">
    <property type="term" value="C:cytoplasm"/>
    <property type="evidence" value="ECO:0007669"/>
    <property type="project" value="TreeGrafter"/>
</dbReference>
<dbReference type="SUPFAM" id="SSF48371">
    <property type="entry name" value="ARM repeat"/>
    <property type="match status" value="1"/>
</dbReference>
<protein>
    <submittedName>
        <fullName evidence="3">Basic leucine zipper and W2 domain-containing protein 1</fullName>
    </submittedName>
</protein>
<comment type="caution">
    <text evidence="3">The sequence shown here is derived from an EMBL/GenBank/DDBJ whole genome shotgun (WGS) entry which is preliminary data.</text>
</comment>
<evidence type="ECO:0000313" key="4">
    <source>
        <dbReference type="Proteomes" id="UP001211907"/>
    </source>
</evidence>
<evidence type="ECO:0000313" key="3">
    <source>
        <dbReference type="EMBL" id="KAJ3121155.1"/>
    </source>
</evidence>
<feature type="compositionally biased region" description="Low complexity" evidence="1">
    <location>
        <begin position="8"/>
        <end position="34"/>
    </location>
</feature>
<name>A0AAD5SZS0_9FUNG</name>
<dbReference type="EMBL" id="JADGJH010000904">
    <property type="protein sequence ID" value="KAJ3121155.1"/>
    <property type="molecule type" value="Genomic_DNA"/>
</dbReference>
<proteinExistence type="predicted"/>
<dbReference type="SMART" id="SM00515">
    <property type="entry name" value="eIF5C"/>
    <property type="match status" value="1"/>
</dbReference>
<dbReference type="PANTHER" id="PTHR14208:SF2">
    <property type="entry name" value="PROTEIN KRASAVIETZ"/>
    <property type="match status" value="1"/>
</dbReference>
<dbReference type="GO" id="GO:0016020">
    <property type="term" value="C:membrane"/>
    <property type="evidence" value="ECO:0007669"/>
    <property type="project" value="TreeGrafter"/>
</dbReference>
<sequence length="471" mass="52526">MSSAVTRASISSAANSNSHHAGIINNNPSNTSPVPVQPGPLPAGKQQQQHQQQTKPNAHTQGADFKRKQRKREVVVKNDPEAFRDALLALIEPDCSIDTYGAILESSAEKLDYKRYAETFFEFVIAGGIVAPGGGIVDDGARPNPFSVFACEDTVALVRHRVDLIIKVIRRYKYLERHLQETIAHLLQYANKFTPENTHKLATATGFFISYNNLPLAVVSTLLKEHLVKDGSSLAFLTTVLQTYLLDQPVDALTTLLARVQLVDDKLLEFFPQNKRSDDAVAKHFDAAGLKSVVEYIKKRKGDVVKARVAEEIKELVSGGKATAQVDVTVLAKREMKENGWTEAETVTVLWETLVGSVEWSSKPDAFEIQLLKVLNTYPKLLESFCTSPKSEITLLQRVQMTCYTDARFLKHFRTIVTLFYKNDIVSEAAVLFWAEKGGALTQGKTVFVKQVEPFVEWLKAQEDESEDEDE</sequence>
<evidence type="ECO:0000256" key="1">
    <source>
        <dbReference type="SAM" id="MobiDB-lite"/>
    </source>
</evidence>
<dbReference type="Gene3D" id="1.25.40.180">
    <property type="match status" value="1"/>
</dbReference>
<feature type="domain" description="W2" evidence="2">
    <location>
        <begin position="299"/>
        <end position="469"/>
    </location>
</feature>
<accession>A0AAD5SZS0</accession>
<gene>
    <name evidence="3" type="primary">BZW1_2</name>
    <name evidence="3" type="ORF">HK100_012505</name>
</gene>
<dbReference type="InterPro" id="IPR003307">
    <property type="entry name" value="W2_domain"/>
</dbReference>